<dbReference type="InterPro" id="IPR036390">
    <property type="entry name" value="WH_DNA-bd_sf"/>
</dbReference>
<dbReference type="Gene3D" id="1.10.10.10">
    <property type="entry name" value="Winged helix-like DNA-binding domain superfamily/Winged helix DNA-binding domain"/>
    <property type="match status" value="1"/>
</dbReference>
<protein>
    <submittedName>
        <fullName evidence="6">Crp/Fnr family transcriptional regulator</fullName>
    </submittedName>
</protein>
<evidence type="ECO:0000256" key="1">
    <source>
        <dbReference type="ARBA" id="ARBA00023015"/>
    </source>
</evidence>
<dbReference type="InterPro" id="IPR036388">
    <property type="entry name" value="WH-like_DNA-bd_sf"/>
</dbReference>
<dbReference type="CDD" id="cd00038">
    <property type="entry name" value="CAP_ED"/>
    <property type="match status" value="1"/>
</dbReference>
<comment type="caution">
    <text evidence="6">The sequence shown here is derived from an EMBL/GenBank/DDBJ whole genome shotgun (WGS) entry which is preliminary data.</text>
</comment>
<dbReference type="SMART" id="SM00100">
    <property type="entry name" value="cNMP"/>
    <property type="match status" value="1"/>
</dbReference>
<keyword evidence="2" id="KW-0238">DNA-binding</keyword>
<dbReference type="SMART" id="SM00419">
    <property type="entry name" value="HTH_CRP"/>
    <property type="match status" value="1"/>
</dbReference>
<evidence type="ECO:0000256" key="2">
    <source>
        <dbReference type="ARBA" id="ARBA00023125"/>
    </source>
</evidence>
<dbReference type="PANTHER" id="PTHR24567:SF26">
    <property type="entry name" value="REGULATORY PROTEIN YEIL"/>
    <property type="match status" value="1"/>
</dbReference>
<dbReference type="InterPro" id="IPR014710">
    <property type="entry name" value="RmlC-like_jellyroll"/>
</dbReference>
<dbReference type="PRINTS" id="PR00034">
    <property type="entry name" value="HTHCRP"/>
</dbReference>
<name>A0ABW9RSE8_9BACT</name>
<gene>
    <name evidence="6" type="ORF">E1163_19200</name>
</gene>
<feature type="domain" description="HTH crp-type" evidence="5">
    <location>
        <begin position="145"/>
        <end position="217"/>
    </location>
</feature>
<dbReference type="InterPro" id="IPR012318">
    <property type="entry name" value="HTH_CRP"/>
</dbReference>
<reference evidence="6 7" key="1">
    <citation type="submission" date="2019-02" db="EMBL/GenBank/DDBJ databases">
        <authorList>
            <person name="Goldberg S.R."/>
            <person name="Haltli B.A."/>
            <person name="Correa H."/>
            <person name="Russell K.G."/>
        </authorList>
    </citation>
    <scope>NUCLEOTIDE SEQUENCE [LARGE SCALE GENOMIC DNA]</scope>
    <source>
        <strain evidence="6 7">JCM 16186</strain>
    </source>
</reference>
<dbReference type="SUPFAM" id="SSF51206">
    <property type="entry name" value="cAMP-binding domain-like"/>
    <property type="match status" value="1"/>
</dbReference>
<proteinExistence type="predicted"/>
<dbReference type="EMBL" id="SMLW01000612">
    <property type="protein sequence ID" value="MTI27092.1"/>
    <property type="molecule type" value="Genomic_DNA"/>
</dbReference>
<dbReference type="InterPro" id="IPR000595">
    <property type="entry name" value="cNMP-bd_dom"/>
</dbReference>
<accession>A0ABW9RSE8</accession>
<dbReference type="Gene3D" id="2.60.120.10">
    <property type="entry name" value="Jelly Rolls"/>
    <property type="match status" value="1"/>
</dbReference>
<dbReference type="InterPro" id="IPR050397">
    <property type="entry name" value="Env_Response_Regulators"/>
</dbReference>
<organism evidence="6 7">
    <name type="scientific">Fulvivirga kasyanovii</name>
    <dbReference type="NCBI Taxonomy" id="396812"/>
    <lineage>
        <taxon>Bacteria</taxon>
        <taxon>Pseudomonadati</taxon>
        <taxon>Bacteroidota</taxon>
        <taxon>Cytophagia</taxon>
        <taxon>Cytophagales</taxon>
        <taxon>Fulvivirgaceae</taxon>
        <taxon>Fulvivirga</taxon>
    </lineage>
</organism>
<dbReference type="Proteomes" id="UP000798808">
    <property type="component" value="Unassembled WGS sequence"/>
</dbReference>
<dbReference type="PROSITE" id="PS50042">
    <property type="entry name" value="CNMP_BINDING_3"/>
    <property type="match status" value="1"/>
</dbReference>
<evidence type="ECO:0000259" key="4">
    <source>
        <dbReference type="PROSITE" id="PS50042"/>
    </source>
</evidence>
<dbReference type="SUPFAM" id="SSF46785">
    <property type="entry name" value="Winged helix' DNA-binding domain"/>
    <property type="match status" value="1"/>
</dbReference>
<dbReference type="PROSITE" id="PS51063">
    <property type="entry name" value="HTH_CRP_2"/>
    <property type="match status" value="1"/>
</dbReference>
<dbReference type="RefSeq" id="WP_155174099.1">
    <property type="nucleotide sequence ID" value="NZ_BAAAFL010000012.1"/>
</dbReference>
<keyword evidence="3" id="KW-0804">Transcription</keyword>
<sequence length="227" mass="26482">MNYEKNISTRLFTQLREGFEAEMASAFKVKIFKKGEFIYRKGGIPKGVYFMKYGWVKIVRYDEDGNEVVLRIVGHNEFIGYVPLLRDVKYTNYAQALEYCELYFIPKDRFLSLIHESTDFAMLIIQMLSKELWSDEEQIVNLYSKKIDNRLAALLLGLEQASDHSPIHDDSLIRLPKKDMAEIINVSPETLSRYLTKFQEKGLINSMDGTIEIFEKEKLHQMTNLGN</sequence>
<evidence type="ECO:0000313" key="7">
    <source>
        <dbReference type="Proteomes" id="UP000798808"/>
    </source>
</evidence>
<keyword evidence="7" id="KW-1185">Reference proteome</keyword>
<evidence type="ECO:0000313" key="6">
    <source>
        <dbReference type="EMBL" id="MTI27092.1"/>
    </source>
</evidence>
<dbReference type="Pfam" id="PF00027">
    <property type="entry name" value="cNMP_binding"/>
    <property type="match status" value="1"/>
</dbReference>
<feature type="domain" description="Cyclic nucleotide-binding" evidence="4">
    <location>
        <begin position="11"/>
        <end position="131"/>
    </location>
</feature>
<keyword evidence="1" id="KW-0805">Transcription regulation</keyword>
<dbReference type="Pfam" id="PF13545">
    <property type="entry name" value="HTH_Crp_2"/>
    <property type="match status" value="1"/>
</dbReference>
<dbReference type="PANTHER" id="PTHR24567">
    <property type="entry name" value="CRP FAMILY TRANSCRIPTIONAL REGULATORY PROTEIN"/>
    <property type="match status" value="1"/>
</dbReference>
<evidence type="ECO:0000256" key="3">
    <source>
        <dbReference type="ARBA" id="ARBA00023163"/>
    </source>
</evidence>
<dbReference type="InterPro" id="IPR018490">
    <property type="entry name" value="cNMP-bd_dom_sf"/>
</dbReference>
<evidence type="ECO:0000259" key="5">
    <source>
        <dbReference type="PROSITE" id="PS51063"/>
    </source>
</evidence>